<keyword evidence="11" id="KW-1185">Reference proteome</keyword>
<keyword evidence="8" id="KW-0472">Membrane</keyword>
<keyword evidence="8" id="KW-1133">Transmembrane helix</keyword>
<evidence type="ECO:0000256" key="4">
    <source>
        <dbReference type="ARBA" id="ARBA00022741"/>
    </source>
</evidence>
<dbReference type="GO" id="GO:0046983">
    <property type="term" value="F:protein dimerization activity"/>
    <property type="evidence" value="ECO:0007669"/>
    <property type="project" value="InterPro"/>
</dbReference>
<evidence type="ECO:0000313" key="11">
    <source>
        <dbReference type="Proteomes" id="UP000092024"/>
    </source>
</evidence>
<dbReference type="EMBL" id="LYPA01000074">
    <property type="protein sequence ID" value="OBR63284.1"/>
    <property type="molecule type" value="Genomic_DNA"/>
</dbReference>
<dbReference type="InterPro" id="IPR003594">
    <property type="entry name" value="HATPase_dom"/>
</dbReference>
<dbReference type="GO" id="GO:0016020">
    <property type="term" value="C:membrane"/>
    <property type="evidence" value="ECO:0007669"/>
    <property type="project" value="InterPro"/>
</dbReference>
<dbReference type="GO" id="GO:0000155">
    <property type="term" value="F:phosphorelay sensor kinase activity"/>
    <property type="evidence" value="ECO:0007669"/>
    <property type="project" value="InterPro"/>
</dbReference>
<evidence type="ECO:0000256" key="6">
    <source>
        <dbReference type="ARBA" id="ARBA00022840"/>
    </source>
</evidence>
<evidence type="ECO:0000256" key="2">
    <source>
        <dbReference type="ARBA" id="ARBA00012438"/>
    </source>
</evidence>
<dbReference type="CDD" id="cd16917">
    <property type="entry name" value="HATPase_UhpB-NarQ-NarX-like"/>
    <property type="match status" value="1"/>
</dbReference>
<organism evidence="10 11">
    <name type="scientific">Paenibacillus oryzae</name>
    <dbReference type="NCBI Taxonomy" id="1844972"/>
    <lineage>
        <taxon>Bacteria</taxon>
        <taxon>Bacillati</taxon>
        <taxon>Bacillota</taxon>
        <taxon>Bacilli</taxon>
        <taxon>Bacillales</taxon>
        <taxon>Paenibacillaceae</taxon>
        <taxon>Paenibacillus</taxon>
    </lineage>
</organism>
<dbReference type="Gene3D" id="2.30.42.10">
    <property type="match status" value="1"/>
</dbReference>
<dbReference type="RefSeq" id="WP_068686550.1">
    <property type="nucleotide sequence ID" value="NZ_LYPA01000074.1"/>
</dbReference>
<keyword evidence="4" id="KW-0547">Nucleotide-binding</keyword>
<dbReference type="AlphaFoldDB" id="A0A1A5YCH0"/>
<evidence type="ECO:0000256" key="5">
    <source>
        <dbReference type="ARBA" id="ARBA00022777"/>
    </source>
</evidence>
<dbReference type="Pfam" id="PF02518">
    <property type="entry name" value="HATPase_c"/>
    <property type="match status" value="1"/>
</dbReference>
<feature type="transmembrane region" description="Helical" evidence="8">
    <location>
        <begin position="151"/>
        <end position="169"/>
    </location>
</feature>
<feature type="transmembrane region" description="Helical" evidence="8">
    <location>
        <begin position="310"/>
        <end position="330"/>
    </location>
</feature>
<feature type="transmembrane region" description="Helical" evidence="8">
    <location>
        <begin position="375"/>
        <end position="395"/>
    </location>
</feature>
<feature type="domain" description="Histidine kinase" evidence="9">
    <location>
        <begin position="690"/>
        <end position="780"/>
    </location>
</feature>
<dbReference type="PANTHER" id="PTHR24421:SF60">
    <property type="entry name" value="SENSOR HISTIDINE KINASE COMP"/>
    <property type="match status" value="1"/>
</dbReference>
<comment type="catalytic activity">
    <reaction evidence="1">
        <text>ATP + protein L-histidine = ADP + protein N-phospho-L-histidine.</text>
        <dbReference type="EC" id="2.7.13.3"/>
    </reaction>
</comment>
<keyword evidence="3" id="KW-0808">Transferase</keyword>
<feature type="transmembrane region" description="Helical" evidence="8">
    <location>
        <begin position="279"/>
        <end position="298"/>
    </location>
</feature>
<dbReference type="Proteomes" id="UP000092024">
    <property type="component" value="Unassembled WGS sequence"/>
</dbReference>
<proteinExistence type="predicted"/>
<dbReference type="Pfam" id="PF07730">
    <property type="entry name" value="HisKA_3"/>
    <property type="match status" value="1"/>
</dbReference>
<reference evidence="10 11" key="1">
    <citation type="submission" date="2016-05" db="EMBL/GenBank/DDBJ databases">
        <title>Paenibacillus oryzae. sp. nov., isolated from the rice root.</title>
        <authorList>
            <person name="Zhang J."/>
            <person name="Zhang X."/>
        </authorList>
    </citation>
    <scope>NUCLEOTIDE SEQUENCE [LARGE SCALE GENOMIC DNA]</scope>
    <source>
        <strain evidence="10 11">1DrF-4</strain>
    </source>
</reference>
<sequence length="791" mass="90168">MKQMVRHALAVLFLLTLLSVLVYVTAVIIKFPANGAYVTQLPDGNFTVQSLAPAGQAQLNGIMVGDIIAEVNGAPADQFRFLKKYNSLENADDVMVIQRDGTIKNISFAKAWSGEHSTMEMLLQLYIPGFSLFVFCAFSVFLYVKRRDDNAAIMLIMFFMSIGISYYSSAASTLRDPVGLSVIYVVLPLVSLLYMSFMNIYLRRFDVTFIGRRTLFLLFTLVSLISMASLIYIWTDWIELRIFNIIKVLYSTSLLLGNLICIVKLVSKFLKYRYTKLRSLFTITLISHAVAFMPFAVLNLLPQMFGQEQILPPAFTALFLFVLPVVYFYLSTSNQLFDIDFILTRFKYYAALSLLPSLLIAAAITVFMLGKHGGIWSIMFGTFVLVYAGMTLFLYGKEQVDHRFRPRLFKAMYSYQDSLDRFSRNVARVMKQSDLEAVLRDEINNLLPVSRVTFMIVDQAEQVVYPISEQHEEKVTANFLLGLEGNLKLGDLIDLPFGLGMIIGKQRARYHILWIGMKNNHTRFNSDEIRWLKTMANYSSLVFENLYLIEGLIEDLEMEVGKEHTTSPWVLRMLFLLSENERRKLAADLHDSALQDQLLWYRKLEGILMDYPLTNKLGAELEEIKEGLLDVIHQIRETCNELRPPLLKEMGVVEAVESLIEHTRMRVNFEVLFRSKGIKVELEEEQITAIYRIVQELLRNADKHAGASLVVLELEMRKGMIYFRYKDDGVGMKVDVLTESFEHMGLSGIKERVASLEGEISFLSAPGKGLEAIVLMPVIMANGKPERGDIA</sequence>
<feature type="transmembrane region" description="Helical" evidence="8">
    <location>
        <begin position="246"/>
        <end position="267"/>
    </location>
</feature>
<dbReference type="InterPro" id="IPR005467">
    <property type="entry name" value="His_kinase_dom"/>
</dbReference>
<dbReference type="SUPFAM" id="SSF50156">
    <property type="entry name" value="PDZ domain-like"/>
    <property type="match status" value="1"/>
</dbReference>
<dbReference type="EC" id="2.7.13.3" evidence="2"/>
<dbReference type="STRING" id="1844972.A7K91_25380"/>
<feature type="transmembrane region" description="Helical" evidence="8">
    <location>
        <begin position="125"/>
        <end position="144"/>
    </location>
</feature>
<protein>
    <recommendedName>
        <fullName evidence="2">histidine kinase</fullName>
        <ecNumber evidence="2">2.7.13.3</ecNumber>
    </recommendedName>
</protein>
<comment type="caution">
    <text evidence="10">The sequence shown here is derived from an EMBL/GenBank/DDBJ whole genome shotgun (WGS) entry which is preliminary data.</text>
</comment>
<dbReference type="Gene3D" id="3.30.565.10">
    <property type="entry name" value="Histidine kinase-like ATPase, C-terminal domain"/>
    <property type="match status" value="1"/>
</dbReference>
<keyword evidence="7" id="KW-0902">Two-component regulatory system</keyword>
<accession>A0A1A5YCH0</accession>
<keyword evidence="6" id="KW-0067">ATP-binding</keyword>
<dbReference type="PANTHER" id="PTHR24421">
    <property type="entry name" value="NITRATE/NITRITE SENSOR PROTEIN NARX-RELATED"/>
    <property type="match status" value="1"/>
</dbReference>
<keyword evidence="8" id="KW-0812">Transmembrane</keyword>
<evidence type="ECO:0000256" key="3">
    <source>
        <dbReference type="ARBA" id="ARBA00022679"/>
    </source>
</evidence>
<evidence type="ECO:0000313" key="10">
    <source>
        <dbReference type="EMBL" id="OBR63284.1"/>
    </source>
</evidence>
<dbReference type="InterPro" id="IPR036034">
    <property type="entry name" value="PDZ_sf"/>
</dbReference>
<name>A0A1A5YCH0_9BACL</name>
<feature type="transmembrane region" description="Helical" evidence="8">
    <location>
        <begin position="214"/>
        <end position="234"/>
    </location>
</feature>
<dbReference type="InterPro" id="IPR011712">
    <property type="entry name" value="Sig_transdc_His_kin_sub3_dim/P"/>
</dbReference>
<evidence type="ECO:0000259" key="9">
    <source>
        <dbReference type="PROSITE" id="PS50109"/>
    </source>
</evidence>
<feature type="transmembrane region" description="Helical" evidence="8">
    <location>
        <begin position="181"/>
        <end position="202"/>
    </location>
</feature>
<dbReference type="SMART" id="SM00387">
    <property type="entry name" value="HATPase_c"/>
    <property type="match status" value="1"/>
</dbReference>
<evidence type="ECO:0000256" key="7">
    <source>
        <dbReference type="ARBA" id="ARBA00023012"/>
    </source>
</evidence>
<keyword evidence="5" id="KW-0418">Kinase</keyword>
<dbReference type="SUPFAM" id="SSF55874">
    <property type="entry name" value="ATPase domain of HSP90 chaperone/DNA topoisomerase II/histidine kinase"/>
    <property type="match status" value="1"/>
</dbReference>
<dbReference type="InterPro" id="IPR036890">
    <property type="entry name" value="HATPase_C_sf"/>
</dbReference>
<gene>
    <name evidence="10" type="ORF">A7K91_25380</name>
</gene>
<dbReference type="InterPro" id="IPR050482">
    <property type="entry name" value="Sensor_HK_TwoCompSys"/>
</dbReference>
<evidence type="ECO:0000256" key="8">
    <source>
        <dbReference type="SAM" id="Phobius"/>
    </source>
</evidence>
<dbReference type="PROSITE" id="PS50109">
    <property type="entry name" value="HIS_KIN"/>
    <property type="match status" value="1"/>
</dbReference>
<evidence type="ECO:0000256" key="1">
    <source>
        <dbReference type="ARBA" id="ARBA00000085"/>
    </source>
</evidence>
<dbReference type="GO" id="GO:0005524">
    <property type="term" value="F:ATP binding"/>
    <property type="evidence" value="ECO:0007669"/>
    <property type="project" value="UniProtKB-KW"/>
</dbReference>
<feature type="transmembrane region" description="Helical" evidence="8">
    <location>
        <begin position="350"/>
        <end position="369"/>
    </location>
</feature>